<accession>A0AAP6JFB1</accession>
<organism evidence="2 3">
    <name type="scientific">Natronospira elongata</name>
    <dbReference type="NCBI Taxonomy" id="3110268"/>
    <lineage>
        <taxon>Bacteria</taxon>
        <taxon>Pseudomonadati</taxon>
        <taxon>Pseudomonadota</taxon>
        <taxon>Gammaproteobacteria</taxon>
        <taxon>Natronospirales</taxon>
        <taxon>Natronospiraceae</taxon>
        <taxon>Natronospira</taxon>
    </lineage>
</organism>
<keyword evidence="3" id="KW-1185">Reference proteome</keyword>
<comment type="caution">
    <text evidence="2">The sequence shown here is derived from an EMBL/GenBank/DDBJ whole genome shotgun (WGS) entry which is preliminary data.</text>
</comment>
<sequence length="499" mass="52890">MNRHILTTVAIAGSFALSGCFSSDSDDSASPDQVEGQIVVPVGTADGDDDNGAILNQMAGHPAALRPTAGGTILNASANCPDVPGGYEALADATVEFLDSSDVVVGDTVTTDECGQFNADPPSEAVMVRATRDGFHPVEAEVANFRAGGSGIGSTIPSNWNYRIGSMQVQSDGRVAFTVVDDQRGMAVIGLPARTVEALVNQTQVSIGDLTSSAATQEAASVGVVLDASGSMYQWAYTDEDTGESFDRFQLTTLATHEFLNIRGGGDEVSFTIFDGRVDLINDDWIEANWTLEDAQQDPVDYSFSSSGFTQDEEPLRMISDAFNPHSTIWGANQDADTIADDPHAETPDFQITNSYSWGGMTALYDAVDAGLDVLETAANDRKILVTMGDGGDNSSTKNKQEVIDRANSMGIPVLAVGLAVSGTAEQNLKDLGYDTGGDYFSVDSIDISDAFISIQSGIQFQYLLELPGVDLEAGDVLTLRIDYNNIVAERDYTVPSNP</sequence>
<dbReference type="PROSITE" id="PS51257">
    <property type="entry name" value="PROKAR_LIPOPROTEIN"/>
    <property type="match status" value="1"/>
</dbReference>
<dbReference type="SMART" id="SM00327">
    <property type="entry name" value="VWA"/>
    <property type="match status" value="1"/>
</dbReference>
<name>A0AAP6JFB1_9GAMM</name>
<dbReference type="InterPro" id="IPR036465">
    <property type="entry name" value="vWFA_dom_sf"/>
</dbReference>
<evidence type="ECO:0000259" key="1">
    <source>
        <dbReference type="PROSITE" id="PS50234"/>
    </source>
</evidence>
<dbReference type="Gene3D" id="3.40.50.410">
    <property type="entry name" value="von Willebrand factor, type A domain"/>
    <property type="match status" value="1"/>
</dbReference>
<reference evidence="2 3" key="1">
    <citation type="submission" date="2023-12" db="EMBL/GenBank/DDBJ databases">
        <title>Whole-genome sequencing of halo(alkali)philic microorganisms from hypersaline lakes.</title>
        <authorList>
            <person name="Sorokin D.Y."/>
            <person name="Merkel A.Y."/>
            <person name="Messina E."/>
            <person name="Yakimov M."/>
        </authorList>
    </citation>
    <scope>NUCLEOTIDE SEQUENCE [LARGE SCALE GENOMIC DNA]</scope>
    <source>
        <strain evidence="2 3">AB-CW1</strain>
    </source>
</reference>
<protein>
    <recommendedName>
        <fullName evidence="1">VWFA domain-containing protein</fullName>
    </recommendedName>
</protein>
<dbReference type="Proteomes" id="UP001302316">
    <property type="component" value="Unassembled WGS sequence"/>
</dbReference>
<gene>
    <name evidence="2" type="ORF">VCB98_06490</name>
</gene>
<dbReference type="PROSITE" id="PS50234">
    <property type="entry name" value="VWFA"/>
    <property type="match status" value="1"/>
</dbReference>
<dbReference type="CDD" id="cd00198">
    <property type="entry name" value="vWFA"/>
    <property type="match status" value="1"/>
</dbReference>
<feature type="domain" description="VWFA" evidence="1">
    <location>
        <begin position="221"/>
        <end position="464"/>
    </location>
</feature>
<proteinExistence type="predicted"/>
<evidence type="ECO:0000313" key="3">
    <source>
        <dbReference type="Proteomes" id="UP001302316"/>
    </source>
</evidence>
<dbReference type="SUPFAM" id="SSF53300">
    <property type="entry name" value="vWA-like"/>
    <property type="match status" value="1"/>
</dbReference>
<evidence type="ECO:0000313" key="2">
    <source>
        <dbReference type="EMBL" id="MEA5445462.1"/>
    </source>
</evidence>
<dbReference type="EMBL" id="JAYGII010000010">
    <property type="protein sequence ID" value="MEA5445462.1"/>
    <property type="molecule type" value="Genomic_DNA"/>
</dbReference>
<dbReference type="AlphaFoldDB" id="A0AAP6JFB1"/>
<dbReference type="InterPro" id="IPR002035">
    <property type="entry name" value="VWF_A"/>
</dbReference>
<dbReference type="RefSeq" id="WP_346051089.1">
    <property type="nucleotide sequence ID" value="NZ_JAYGII010000010.1"/>
</dbReference>